<feature type="compositionally biased region" description="Basic and acidic residues" evidence="10">
    <location>
        <begin position="393"/>
        <end position="402"/>
    </location>
</feature>
<accession>A0AA39R130</accession>
<dbReference type="PRINTS" id="PR00899">
    <property type="entry name" value="GPCRSTE3"/>
</dbReference>
<dbReference type="GO" id="GO:0000750">
    <property type="term" value="P:pheromone-dependent signal transduction involved in conjugation with cellular fusion"/>
    <property type="evidence" value="ECO:0007669"/>
    <property type="project" value="TreeGrafter"/>
</dbReference>
<dbReference type="InterPro" id="IPR001499">
    <property type="entry name" value="GPCR_STE3"/>
</dbReference>
<evidence type="ECO:0000313" key="12">
    <source>
        <dbReference type="EMBL" id="KAK0512875.1"/>
    </source>
</evidence>
<evidence type="ECO:0000256" key="6">
    <source>
        <dbReference type="ARBA" id="ARBA00023040"/>
    </source>
</evidence>
<evidence type="ECO:0000256" key="10">
    <source>
        <dbReference type="SAM" id="MobiDB-lite"/>
    </source>
</evidence>
<keyword evidence="8" id="KW-0675">Receptor</keyword>
<comment type="subcellular location">
    <subcellularLocation>
        <location evidence="1">Membrane</location>
        <topology evidence="1">Multi-pass membrane protein</topology>
    </subcellularLocation>
</comment>
<proteinExistence type="inferred from homology"/>
<sequence length="462" mass="51800">MANAVFPLAPAAVALPTLALFILLIDTPAFVWYIKARNLAASSLVFWILLANVMNFINSLIWPTDNVEDWWYGYGLCDIEVKLQVAMWLGVVGSVVCVMRNLAQVLDTEHTTMSPSPAQRRRQIAITCLYCFGGPIYAIAIHYIVQPTRYYIFAISGCTASFADSWPKLALVLIWPPVLCVVAVYYSILVIFRMHRYRKNFSEVLLSANSNHTKSRFLRLFRISLVLILVVFPAEVYVLYKNSAVPMGPYSWSDVHGPTWWDIILVPSGGTVLFDRWMQIGAGLVLFIFFGLGRDAKAMYRRWLVKIGLGRLFPCLRSRAAIQQQDSSTTTSQSRFFGKRFSRLSRFSLHSRSVATSANTLSPEPRKDFDQLPTISEAIQPVSHSPASGITSSDEKEASTTVEDRTMSWLDHFIVRTHLSATNRQWFARPQTPTVRGLGLTGTNLEGVDEHTTDSSAPAADV</sequence>
<keyword evidence="7 11" id="KW-0472">Membrane</keyword>
<evidence type="ECO:0000256" key="2">
    <source>
        <dbReference type="ARBA" id="ARBA00011085"/>
    </source>
</evidence>
<evidence type="ECO:0000256" key="8">
    <source>
        <dbReference type="ARBA" id="ARBA00023170"/>
    </source>
</evidence>
<keyword evidence="4 11" id="KW-0812">Transmembrane</keyword>
<dbReference type="GO" id="GO:0004932">
    <property type="term" value="F:mating-type factor pheromone receptor activity"/>
    <property type="evidence" value="ECO:0007669"/>
    <property type="project" value="InterPro"/>
</dbReference>
<comment type="similarity">
    <text evidence="2">Belongs to the G-protein coupled receptor 4 family.</text>
</comment>
<organism evidence="12 13">
    <name type="scientific">Cladonia borealis</name>
    <dbReference type="NCBI Taxonomy" id="184061"/>
    <lineage>
        <taxon>Eukaryota</taxon>
        <taxon>Fungi</taxon>
        <taxon>Dikarya</taxon>
        <taxon>Ascomycota</taxon>
        <taxon>Pezizomycotina</taxon>
        <taxon>Lecanoromycetes</taxon>
        <taxon>OSLEUM clade</taxon>
        <taxon>Lecanoromycetidae</taxon>
        <taxon>Lecanorales</taxon>
        <taxon>Lecanorineae</taxon>
        <taxon>Cladoniaceae</taxon>
        <taxon>Cladonia</taxon>
    </lineage>
</organism>
<keyword evidence="6" id="KW-0297">G-protein coupled receptor</keyword>
<feature type="region of interest" description="Disordered" evidence="10">
    <location>
        <begin position="437"/>
        <end position="462"/>
    </location>
</feature>
<reference evidence="12" key="1">
    <citation type="submission" date="2023-03" db="EMBL/GenBank/DDBJ databases">
        <title>Complete genome of Cladonia borealis.</title>
        <authorList>
            <person name="Park H."/>
        </authorList>
    </citation>
    <scope>NUCLEOTIDE SEQUENCE</scope>
    <source>
        <strain evidence="12">ANT050790</strain>
    </source>
</reference>
<evidence type="ECO:0000256" key="1">
    <source>
        <dbReference type="ARBA" id="ARBA00004141"/>
    </source>
</evidence>
<dbReference type="EMBL" id="JAFEKC020000009">
    <property type="protein sequence ID" value="KAK0512875.1"/>
    <property type="molecule type" value="Genomic_DNA"/>
</dbReference>
<keyword evidence="9" id="KW-0807">Transducer</keyword>
<name>A0AA39R130_9LECA</name>
<feature type="transmembrane region" description="Helical" evidence="11">
    <location>
        <begin position="169"/>
        <end position="192"/>
    </location>
</feature>
<feature type="transmembrane region" description="Helical" evidence="11">
    <location>
        <begin position="83"/>
        <end position="103"/>
    </location>
</feature>
<dbReference type="Pfam" id="PF02076">
    <property type="entry name" value="STE3"/>
    <property type="match status" value="1"/>
</dbReference>
<feature type="compositionally biased region" description="Polar residues" evidence="10">
    <location>
        <begin position="382"/>
        <end position="392"/>
    </location>
</feature>
<feature type="transmembrane region" description="Helical" evidence="11">
    <location>
        <begin position="277"/>
        <end position="293"/>
    </location>
</feature>
<evidence type="ECO:0000256" key="7">
    <source>
        <dbReference type="ARBA" id="ARBA00023136"/>
    </source>
</evidence>
<dbReference type="CDD" id="cd14966">
    <property type="entry name" value="7tmD_STE3"/>
    <property type="match status" value="1"/>
</dbReference>
<evidence type="ECO:0000256" key="9">
    <source>
        <dbReference type="ARBA" id="ARBA00023224"/>
    </source>
</evidence>
<evidence type="ECO:0000256" key="3">
    <source>
        <dbReference type="ARBA" id="ARBA00022507"/>
    </source>
</evidence>
<feature type="transmembrane region" description="Helical" evidence="11">
    <location>
        <begin position="220"/>
        <end position="240"/>
    </location>
</feature>
<protein>
    <recommendedName>
        <fullName evidence="14">Pheromone receptor</fullName>
    </recommendedName>
</protein>
<feature type="transmembrane region" description="Helical" evidence="11">
    <location>
        <begin position="12"/>
        <end position="32"/>
    </location>
</feature>
<evidence type="ECO:0000256" key="5">
    <source>
        <dbReference type="ARBA" id="ARBA00022989"/>
    </source>
</evidence>
<evidence type="ECO:0008006" key="14">
    <source>
        <dbReference type="Google" id="ProtNLM"/>
    </source>
</evidence>
<dbReference type="Proteomes" id="UP001166286">
    <property type="component" value="Unassembled WGS sequence"/>
</dbReference>
<dbReference type="AlphaFoldDB" id="A0AA39R130"/>
<dbReference type="GO" id="GO:0005886">
    <property type="term" value="C:plasma membrane"/>
    <property type="evidence" value="ECO:0007669"/>
    <property type="project" value="TreeGrafter"/>
</dbReference>
<dbReference type="PANTHER" id="PTHR28097">
    <property type="entry name" value="PHEROMONE A FACTOR RECEPTOR"/>
    <property type="match status" value="1"/>
</dbReference>
<keyword evidence="3" id="KW-0589">Pheromone response</keyword>
<comment type="caution">
    <text evidence="12">The sequence shown here is derived from an EMBL/GenBank/DDBJ whole genome shotgun (WGS) entry which is preliminary data.</text>
</comment>
<evidence type="ECO:0000256" key="11">
    <source>
        <dbReference type="SAM" id="Phobius"/>
    </source>
</evidence>
<feature type="transmembrane region" description="Helical" evidence="11">
    <location>
        <begin position="124"/>
        <end position="145"/>
    </location>
</feature>
<keyword evidence="5 11" id="KW-1133">Transmembrane helix</keyword>
<dbReference type="PANTHER" id="PTHR28097:SF1">
    <property type="entry name" value="PHEROMONE A FACTOR RECEPTOR"/>
    <property type="match status" value="1"/>
</dbReference>
<feature type="region of interest" description="Disordered" evidence="10">
    <location>
        <begin position="380"/>
        <end position="402"/>
    </location>
</feature>
<evidence type="ECO:0000256" key="4">
    <source>
        <dbReference type="ARBA" id="ARBA00022692"/>
    </source>
</evidence>
<feature type="transmembrane region" description="Helical" evidence="11">
    <location>
        <begin position="44"/>
        <end position="63"/>
    </location>
</feature>
<keyword evidence="13" id="KW-1185">Reference proteome</keyword>
<gene>
    <name evidence="12" type="ORF">JMJ35_004892</name>
</gene>
<evidence type="ECO:0000313" key="13">
    <source>
        <dbReference type="Proteomes" id="UP001166286"/>
    </source>
</evidence>